<evidence type="ECO:0000313" key="2">
    <source>
        <dbReference type="EMBL" id="MFC1848681.1"/>
    </source>
</evidence>
<sequence length="225" mass="25227">MIRVMFVCMIIAVICLSSINHVSAHEHWLDADDYYVAVGDTVVLSLCSGHEFPTRAMVLKERVIHITEVLKPDGVSEKLSLTSGQKCWQASFCGHKAGTYLFRFTLKQPQLKEPKYQAKAIIIVGGVDNPERYQFGQWLEIVPEKKISVLTTGDQLPLYVLFNGARVAARLTVIPEQGRSFYLTTTGTRCASLPLKRAGRYLITSRYQGQECSLIVLFPDRGSEN</sequence>
<keyword evidence="1" id="KW-0732">Signal</keyword>
<reference evidence="2 3" key="1">
    <citation type="submission" date="2024-09" db="EMBL/GenBank/DDBJ databases">
        <title>Laminarin stimulates single cell rates of sulfate reduction while oxygen inhibits transcriptomic activity in coastal marine sediment.</title>
        <authorList>
            <person name="Lindsay M."/>
            <person name="Orcutt B."/>
            <person name="Emerson D."/>
            <person name="Stepanauskas R."/>
            <person name="D'Angelo T."/>
        </authorList>
    </citation>
    <scope>NUCLEOTIDE SEQUENCE [LARGE SCALE GENOMIC DNA]</scope>
    <source>
        <strain evidence="2">SAG AM-311-K15</strain>
    </source>
</reference>
<dbReference type="Proteomes" id="UP001594351">
    <property type="component" value="Unassembled WGS sequence"/>
</dbReference>
<dbReference type="InterPro" id="IPR019613">
    <property type="entry name" value="DUF4198"/>
</dbReference>
<evidence type="ECO:0000313" key="3">
    <source>
        <dbReference type="Proteomes" id="UP001594351"/>
    </source>
</evidence>
<dbReference type="EMBL" id="JBHPBY010000004">
    <property type="protein sequence ID" value="MFC1848681.1"/>
    <property type="molecule type" value="Genomic_DNA"/>
</dbReference>
<keyword evidence="3" id="KW-1185">Reference proteome</keyword>
<dbReference type="Pfam" id="PF10670">
    <property type="entry name" value="DUF4198"/>
    <property type="match status" value="1"/>
</dbReference>
<accession>A0ABV6YR46</accession>
<organism evidence="2 3">
    <name type="scientific">candidate division CSSED10-310 bacterium</name>
    <dbReference type="NCBI Taxonomy" id="2855610"/>
    <lineage>
        <taxon>Bacteria</taxon>
        <taxon>Bacteria division CSSED10-310</taxon>
    </lineage>
</organism>
<evidence type="ECO:0000256" key="1">
    <source>
        <dbReference type="SAM" id="SignalP"/>
    </source>
</evidence>
<name>A0ABV6YR46_UNCC1</name>
<feature type="signal peptide" evidence="1">
    <location>
        <begin position="1"/>
        <end position="24"/>
    </location>
</feature>
<feature type="chain" id="PRO_5046830634" evidence="1">
    <location>
        <begin position="25"/>
        <end position="225"/>
    </location>
</feature>
<gene>
    <name evidence="2" type="ORF">ACFL27_00610</name>
</gene>
<protein>
    <submittedName>
        <fullName evidence="2">DUF4198 domain-containing protein</fullName>
    </submittedName>
</protein>
<proteinExistence type="predicted"/>
<comment type="caution">
    <text evidence="2">The sequence shown here is derived from an EMBL/GenBank/DDBJ whole genome shotgun (WGS) entry which is preliminary data.</text>
</comment>